<dbReference type="Proteomes" id="UP000054805">
    <property type="component" value="Unassembled WGS sequence"/>
</dbReference>
<name>A0A0V1DY92_TRIPS</name>
<evidence type="ECO:0000313" key="5">
    <source>
        <dbReference type="Proteomes" id="UP000054805"/>
    </source>
</evidence>
<evidence type="ECO:0000313" key="3">
    <source>
        <dbReference type="EMBL" id="KRZ21745.1"/>
    </source>
</evidence>
<feature type="transmembrane region" description="Helical" evidence="1">
    <location>
        <begin position="48"/>
        <end position="70"/>
    </location>
</feature>
<evidence type="ECO:0000313" key="2">
    <source>
        <dbReference type="EMBL" id="KRY66533.1"/>
    </source>
</evidence>
<feature type="transmembrane region" description="Helical" evidence="1">
    <location>
        <begin position="99"/>
        <end position="117"/>
    </location>
</feature>
<gene>
    <name evidence="2" type="ORF">T4A_3315</name>
    <name evidence="3" type="ORF">T4B_9442</name>
</gene>
<sequence>MNQNKIQENVSRCFGQSRLNIAFQFNICRCDHRIRSVYSTIWHHIQHCTASVVLLLVVVGNFHGIFDILLHGNNHFIRLDIGCINFATTLLVRMEMSKFLLLPMVIIVLSSTMHRTIFEKNNMRRAMLDKNIIFTFFLLFFLSIKQLCVIESENKMNHLHPVKEQRQVEQQQHESWLISN</sequence>
<dbReference type="EMBL" id="JYDS01000194">
    <property type="protein sequence ID" value="KRZ21745.1"/>
    <property type="molecule type" value="Genomic_DNA"/>
</dbReference>
<keyword evidence="5" id="KW-1185">Reference proteome</keyword>
<proteinExistence type="predicted"/>
<accession>A0A0V1DY92</accession>
<keyword evidence="1" id="KW-0812">Transmembrane</keyword>
<dbReference type="AlphaFoldDB" id="A0A0V1DY92"/>
<evidence type="ECO:0000313" key="4">
    <source>
        <dbReference type="Proteomes" id="UP000054632"/>
    </source>
</evidence>
<dbReference type="Proteomes" id="UP000054632">
    <property type="component" value="Unassembled WGS sequence"/>
</dbReference>
<keyword evidence="1" id="KW-0472">Membrane</keyword>
<keyword evidence="1" id="KW-1133">Transmembrane helix</keyword>
<reference evidence="4 5" key="1">
    <citation type="submission" date="2015-01" db="EMBL/GenBank/DDBJ databases">
        <title>Evolution of Trichinella species and genotypes.</title>
        <authorList>
            <person name="Korhonen P.K."/>
            <person name="Edoardo P."/>
            <person name="Giuseppe L.R."/>
            <person name="Gasser R.B."/>
        </authorList>
    </citation>
    <scope>NUCLEOTIDE SEQUENCE [LARGE SCALE GENOMIC DNA]</scope>
    <source>
        <strain evidence="2">ISS13</strain>
        <strain evidence="3">ISS588</strain>
    </source>
</reference>
<organism evidence="2 4">
    <name type="scientific">Trichinella pseudospiralis</name>
    <name type="common">Parasitic roundworm</name>
    <dbReference type="NCBI Taxonomy" id="6337"/>
    <lineage>
        <taxon>Eukaryota</taxon>
        <taxon>Metazoa</taxon>
        <taxon>Ecdysozoa</taxon>
        <taxon>Nematoda</taxon>
        <taxon>Enoplea</taxon>
        <taxon>Dorylaimia</taxon>
        <taxon>Trichinellida</taxon>
        <taxon>Trichinellidae</taxon>
        <taxon>Trichinella</taxon>
    </lineage>
</organism>
<comment type="caution">
    <text evidence="2">The sequence shown here is derived from an EMBL/GenBank/DDBJ whole genome shotgun (WGS) entry which is preliminary data.</text>
</comment>
<evidence type="ECO:0000256" key="1">
    <source>
        <dbReference type="SAM" id="Phobius"/>
    </source>
</evidence>
<feature type="transmembrane region" description="Helical" evidence="1">
    <location>
        <begin position="132"/>
        <end position="150"/>
    </location>
</feature>
<dbReference type="EMBL" id="JYDR01000165">
    <property type="protein sequence ID" value="KRY66533.1"/>
    <property type="molecule type" value="Genomic_DNA"/>
</dbReference>
<protein>
    <submittedName>
        <fullName evidence="2">Uncharacterized protein</fullName>
    </submittedName>
</protein>